<dbReference type="Pfam" id="PF00061">
    <property type="entry name" value="Lipocalin"/>
    <property type="match status" value="1"/>
</dbReference>
<dbReference type="InterPro" id="IPR012674">
    <property type="entry name" value="Calycin"/>
</dbReference>
<dbReference type="AlphaFoldDB" id="A0A8C9PK96"/>
<dbReference type="InterPro" id="IPR002345">
    <property type="entry name" value="Lipocalin"/>
</dbReference>
<evidence type="ECO:0000256" key="1">
    <source>
        <dbReference type="ARBA" id="ARBA00004613"/>
    </source>
</evidence>
<evidence type="ECO:0000259" key="9">
    <source>
        <dbReference type="Pfam" id="PF00061"/>
    </source>
</evidence>
<dbReference type="InterPro" id="IPR002971">
    <property type="entry name" value="Maj_urinary"/>
</dbReference>
<sequence length="185" mass="20861">TKMKLLLLSLGLTLICAHTEGTHDAVTSNFDPSKYSGEWYSILLASDHKEKIEENGSMRVFVEYIHALKNSSLGFKFHIIIGKKFSLLPTNQRSSELYSVFFTDDGHNTFKVLETDYCNHIILYLINENHGNTVQLMQLYGRAPDVSSEVKHKFVNVCEKYGIVKENILDLTTVGNLCLSGRALA</sequence>
<evidence type="ECO:0000313" key="11">
    <source>
        <dbReference type="Proteomes" id="UP000694422"/>
    </source>
</evidence>
<dbReference type="GO" id="GO:0005550">
    <property type="term" value="F:pheromone binding"/>
    <property type="evidence" value="ECO:0007669"/>
    <property type="project" value="UniProtKB-KW"/>
</dbReference>
<dbReference type="Ensembl" id="ENSSDAT00000011114.1">
    <property type="protein sequence ID" value="ENSSDAP00000009791.1"/>
    <property type="gene ID" value="ENSSDAG00000008461.1"/>
</dbReference>
<keyword evidence="5" id="KW-0590">Pheromone-binding</keyword>
<organism evidence="10 11">
    <name type="scientific">Spermophilus dauricus</name>
    <name type="common">Daurian ground squirrel</name>
    <dbReference type="NCBI Taxonomy" id="99837"/>
    <lineage>
        <taxon>Eukaryota</taxon>
        <taxon>Metazoa</taxon>
        <taxon>Chordata</taxon>
        <taxon>Craniata</taxon>
        <taxon>Vertebrata</taxon>
        <taxon>Euteleostomi</taxon>
        <taxon>Mammalia</taxon>
        <taxon>Eutheria</taxon>
        <taxon>Euarchontoglires</taxon>
        <taxon>Glires</taxon>
        <taxon>Rodentia</taxon>
        <taxon>Sciuromorpha</taxon>
        <taxon>Sciuridae</taxon>
        <taxon>Xerinae</taxon>
        <taxon>Marmotini</taxon>
        <taxon>Spermophilus</taxon>
    </lineage>
</organism>
<evidence type="ECO:0000256" key="8">
    <source>
        <dbReference type="SAM" id="SignalP"/>
    </source>
</evidence>
<accession>A0A8C9PK96</accession>
<dbReference type="GO" id="GO:0036094">
    <property type="term" value="F:small molecule binding"/>
    <property type="evidence" value="ECO:0007669"/>
    <property type="project" value="InterPro"/>
</dbReference>
<reference evidence="10" key="1">
    <citation type="submission" date="2025-08" db="UniProtKB">
        <authorList>
            <consortium name="Ensembl"/>
        </authorList>
    </citation>
    <scope>IDENTIFICATION</scope>
</reference>
<comment type="subcellular location">
    <subcellularLocation>
        <location evidence="1">Secreted</location>
    </subcellularLocation>
</comment>
<evidence type="ECO:0000313" key="10">
    <source>
        <dbReference type="Ensembl" id="ENSSDAP00000009791.1"/>
    </source>
</evidence>
<dbReference type="InterPro" id="IPR022272">
    <property type="entry name" value="Lipocalin_CS"/>
</dbReference>
<dbReference type="InterPro" id="IPR000566">
    <property type="entry name" value="Lipocln_cytosolic_FA-bd_dom"/>
</dbReference>
<dbReference type="GO" id="GO:0005615">
    <property type="term" value="C:extracellular space"/>
    <property type="evidence" value="ECO:0007669"/>
    <property type="project" value="TreeGrafter"/>
</dbReference>
<dbReference type="SUPFAM" id="SSF50814">
    <property type="entry name" value="Lipocalins"/>
    <property type="match status" value="1"/>
</dbReference>
<protein>
    <recommendedName>
        <fullName evidence="9">Lipocalin/cytosolic fatty-acid binding domain-containing protein</fullName>
    </recommendedName>
</protein>
<evidence type="ECO:0000256" key="6">
    <source>
        <dbReference type="ARBA" id="ARBA00023157"/>
    </source>
</evidence>
<reference evidence="10" key="2">
    <citation type="submission" date="2025-09" db="UniProtKB">
        <authorList>
            <consortium name="Ensembl"/>
        </authorList>
    </citation>
    <scope>IDENTIFICATION</scope>
</reference>
<proteinExistence type="inferred from homology"/>
<evidence type="ECO:0000256" key="7">
    <source>
        <dbReference type="RuleBase" id="RU003695"/>
    </source>
</evidence>
<dbReference type="PRINTS" id="PR00179">
    <property type="entry name" value="LIPOCALIN"/>
</dbReference>
<feature type="signal peptide" evidence="8">
    <location>
        <begin position="1"/>
        <end position="21"/>
    </location>
</feature>
<dbReference type="PANTHER" id="PTHR11430">
    <property type="entry name" value="LIPOCALIN"/>
    <property type="match status" value="1"/>
</dbReference>
<dbReference type="PANTHER" id="PTHR11430:SF76">
    <property type="entry name" value="MAJOR URINARY PROTEIN 1-RELATED"/>
    <property type="match status" value="1"/>
</dbReference>
<dbReference type="PRINTS" id="PR01221">
    <property type="entry name" value="MAJORURINARY"/>
</dbReference>
<evidence type="ECO:0000256" key="2">
    <source>
        <dbReference type="ARBA" id="ARBA00006889"/>
    </source>
</evidence>
<comment type="similarity">
    <text evidence="2 7">Belongs to the calycin superfamily. Lipocalin family.</text>
</comment>
<feature type="domain" description="Lipocalin/cytosolic fatty-acid binding" evidence="9">
    <location>
        <begin position="36"/>
        <end position="172"/>
    </location>
</feature>
<dbReference type="PROSITE" id="PS00213">
    <property type="entry name" value="LIPOCALIN"/>
    <property type="match status" value="1"/>
</dbReference>
<evidence type="ECO:0000256" key="5">
    <source>
        <dbReference type="ARBA" id="ARBA00023106"/>
    </source>
</evidence>
<dbReference type="FunFam" id="2.40.128.20:FF:000008">
    <property type="entry name" value="Major urinary protein"/>
    <property type="match status" value="1"/>
</dbReference>
<feature type="chain" id="PRO_5034126753" description="Lipocalin/cytosolic fatty-acid binding domain-containing protein" evidence="8">
    <location>
        <begin position="22"/>
        <end position="185"/>
    </location>
</feature>
<keyword evidence="11" id="KW-1185">Reference proteome</keyword>
<keyword evidence="6" id="KW-1015">Disulfide bond</keyword>
<evidence type="ECO:0000256" key="3">
    <source>
        <dbReference type="ARBA" id="ARBA00022525"/>
    </source>
</evidence>
<name>A0A8C9PK96_SPEDA</name>
<evidence type="ECO:0000256" key="4">
    <source>
        <dbReference type="ARBA" id="ARBA00022729"/>
    </source>
</evidence>
<dbReference type="Gene3D" id="2.40.128.20">
    <property type="match status" value="1"/>
</dbReference>
<dbReference type="Proteomes" id="UP000694422">
    <property type="component" value="Unplaced"/>
</dbReference>
<keyword evidence="3" id="KW-0964">Secreted</keyword>
<keyword evidence="4 8" id="KW-0732">Signal</keyword>